<comment type="subcellular location">
    <subcellularLocation>
        <location evidence="1 8">Cell outer membrane</location>
        <topology evidence="1 8">Multi-pass membrane protein</topology>
    </subcellularLocation>
</comment>
<evidence type="ECO:0000313" key="13">
    <source>
        <dbReference type="EMBL" id="MBB4153554.1"/>
    </source>
</evidence>
<evidence type="ECO:0000256" key="8">
    <source>
        <dbReference type="PROSITE-ProRule" id="PRU01360"/>
    </source>
</evidence>
<protein>
    <submittedName>
        <fullName evidence="13">Iron complex outermembrane receptor protein</fullName>
    </submittedName>
</protein>
<dbReference type="InterPro" id="IPR000531">
    <property type="entry name" value="Beta-barrel_TonB"/>
</dbReference>
<dbReference type="Pfam" id="PF00593">
    <property type="entry name" value="TonB_dep_Rec_b-barrel"/>
    <property type="match status" value="1"/>
</dbReference>
<dbReference type="GO" id="GO:0015344">
    <property type="term" value="F:siderophore uptake transmembrane transporter activity"/>
    <property type="evidence" value="ECO:0007669"/>
    <property type="project" value="TreeGrafter"/>
</dbReference>
<keyword evidence="2 8" id="KW-0813">Transport</keyword>
<comment type="similarity">
    <text evidence="8 9">Belongs to the TonB-dependent receptor family.</text>
</comment>
<dbReference type="PROSITE" id="PS51257">
    <property type="entry name" value="PROKAR_LIPOPROTEIN"/>
    <property type="match status" value="1"/>
</dbReference>
<dbReference type="Gene3D" id="2.40.170.20">
    <property type="entry name" value="TonB-dependent receptor, beta-barrel domain"/>
    <property type="match status" value="1"/>
</dbReference>
<keyword evidence="6 8" id="KW-0472">Membrane</keyword>
<evidence type="ECO:0000313" key="14">
    <source>
        <dbReference type="Proteomes" id="UP000529795"/>
    </source>
</evidence>
<keyword evidence="13" id="KW-0675">Receptor</keyword>
<dbReference type="InterPro" id="IPR012910">
    <property type="entry name" value="Plug_dom"/>
</dbReference>
<evidence type="ECO:0000256" key="9">
    <source>
        <dbReference type="RuleBase" id="RU003357"/>
    </source>
</evidence>
<dbReference type="SUPFAM" id="SSF56935">
    <property type="entry name" value="Porins"/>
    <property type="match status" value="1"/>
</dbReference>
<dbReference type="Proteomes" id="UP000529795">
    <property type="component" value="Unassembled WGS sequence"/>
</dbReference>
<evidence type="ECO:0000256" key="7">
    <source>
        <dbReference type="ARBA" id="ARBA00023237"/>
    </source>
</evidence>
<gene>
    <name evidence="13" type="ORF">GGQ80_001456</name>
</gene>
<dbReference type="InterPro" id="IPR039426">
    <property type="entry name" value="TonB-dep_rcpt-like"/>
</dbReference>
<dbReference type="Pfam" id="PF07715">
    <property type="entry name" value="Plug"/>
    <property type="match status" value="1"/>
</dbReference>
<reference evidence="13 14" key="1">
    <citation type="submission" date="2020-08" db="EMBL/GenBank/DDBJ databases">
        <title>Genomic Encyclopedia of Type Strains, Phase IV (KMG-IV): sequencing the most valuable type-strain genomes for metagenomic binning, comparative biology and taxonomic classification.</title>
        <authorList>
            <person name="Goeker M."/>
        </authorList>
    </citation>
    <scope>NUCLEOTIDE SEQUENCE [LARGE SCALE GENOMIC DNA]</scope>
    <source>
        <strain evidence="13 14">YC6723</strain>
    </source>
</reference>
<keyword evidence="4 8" id="KW-0812">Transmembrane</keyword>
<comment type="caution">
    <text evidence="13">The sequence shown here is derived from an EMBL/GenBank/DDBJ whole genome shotgun (WGS) entry which is preliminary data.</text>
</comment>
<evidence type="ECO:0000256" key="4">
    <source>
        <dbReference type="ARBA" id="ARBA00022692"/>
    </source>
</evidence>
<evidence type="ECO:0000256" key="6">
    <source>
        <dbReference type="ARBA" id="ARBA00023136"/>
    </source>
</evidence>
<feature type="chain" id="PRO_5032678180" evidence="10">
    <location>
        <begin position="18"/>
        <end position="766"/>
    </location>
</feature>
<keyword evidence="7 8" id="KW-0998">Cell outer membrane</keyword>
<dbReference type="RefSeq" id="WP_183983215.1">
    <property type="nucleotide sequence ID" value="NZ_JACIEV010000003.1"/>
</dbReference>
<feature type="domain" description="TonB-dependent receptor plug" evidence="12">
    <location>
        <begin position="134"/>
        <end position="235"/>
    </location>
</feature>
<dbReference type="AlphaFoldDB" id="A0A840FCS8"/>
<dbReference type="PROSITE" id="PS52016">
    <property type="entry name" value="TONB_DEPENDENT_REC_3"/>
    <property type="match status" value="1"/>
</dbReference>
<evidence type="ECO:0000256" key="1">
    <source>
        <dbReference type="ARBA" id="ARBA00004571"/>
    </source>
</evidence>
<dbReference type="PANTHER" id="PTHR32552:SF74">
    <property type="entry name" value="HYDROXAMATE SIDEROPHORE RECEPTOR FHUE"/>
    <property type="match status" value="1"/>
</dbReference>
<evidence type="ECO:0000259" key="12">
    <source>
        <dbReference type="Pfam" id="PF07715"/>
    </source>
</evidence>
<dbReference type="EMBL" id="JACIEV010000003">
    <property type="protein sequence ID" value="MBB4153554.1"/>
    <property type="molecule type" value="Genomic_DNA"/>
</dbReference>
<feature type="signal peptide" evidence="10">
    <location>
        <begin position="1"/>
        <end position="17"/>
    </location>
</feature>
<dbReference type="PANTHER" id="PTHR32552">
    <property type="entry name" value="FERRICHROME IRON RECEPTOR-RELATED"/>
    <property type="match status" value="1"/>
</dbReference>
<keyword evidence="14" id="KW-1185">Reference proteome</keyword>
<keyword evidence="5 9" id="KW-0798">TonB box</keyword>
<evidence type="ECO:0000256" key="5">
    <source>
        <dbReference type="ARBA" id="ARBA00023077"/>
    </source>
</evidence>
<feature type="domain" description="TonB-dependent receptor-like beta-barrel" evidence="11">
    <location>
        <begin position="342"/>
        <end position="733"/>
    </location>
</feature>
<evidence type="ECO:0000256" key="2">
    <source>
        <dbReference type="ARBA" id="ARBA00022448"/>
    </source>
</evidence>
<organism evidence="13 14">
    <name type="scientific">Sphingomonas jinjuensis</name>
    <dbReference type="NCBI Taxonomy" id="535907"/>
    <lineage>
        <taxon>Bacteria</taxon>
        <taxon>Pseudomonadati</taxon>
        <taxon>Pseudomonadota</taxon>
        <taxon>Alphaproteobacteria</taxon>
        <taxon>Sphingomonadales</taxon>
        <taxon>Sphingomonadaceae</taxon>
        <taxon>Sphingomonas</taxon>
    </lineage>
</organism>
<dbReference type="Gene3D" id="2.170.130.10">
    <property type="entry name" value="TonB-dependent receptor, plug domain"/>
    <property type="match status" value="1"/>
</dbReference>
<dbReference type="GO" id="GO:0009279">
    <property type="term" value="C:cell outer membrane"/>
    <property type="evidence" value="ECO:0007669"/>
    <property type="project" value="UniProtKB-SubCell"/>
</dbReference>
<dbReference type="InterPro" id="IPR037066">
    <property type="entry name" value="Plug_dom_sf"/>
</dbReference>
<accession>A0A840FCS8</accession>
<evidence type="ECO:0000256" key="3">
    <source>
        <dbReference type="ARBA" id="ARBA00022452"/>
    </source>
</evidence>
<sequence length="766" mass="81346">MGAIKAVLSSVALTAIAAVSCPGSAAARGVSGRISLPSLPLRDALAEIAARTGVVVTVDPDIPAGLRSRAVRAAPDALAAVRQAVADTGLAVDTGPDGRLTVVGEVVVTARRDEAETGLPIRHTSTSSRLGDSLREQPRNTQVFGARLLAEQQAQTIPDALRNAGGVSVNTATVQGGTGYSVRGFASGGVQNGLPGSTADGVAVGVTQSIANVERVEVLKGPDALLAGVGNLGGTINVVTKKPSAEPYLYVSGETGSYGRMRGTIDATRGLNDAGTISARVVATAASADRNFGGYRGNEDYLLAPSLRYKDERTDVVLSISASNQIFGLQPFVPLNPGANMPFDYPRDRPIVSRDQFLRVGTTQYYGEATREIGNWLTLVARAQHQDLRLDLKYYGVLFVASSSGVVGLTTGDARQTGAADALDGYARISVTTGPVEHVLVGGYTHVENDTRAFSASGSDLVFQNIFTDPVPAPLLPVDRQDYRLSSSQDGAYGQYWLTVGPVRLIAGVRHNRYDSSIVIPNHDSSPQSKSATTPNVGVVVDVSNDVSLFGAAAWGYVPTFSPDRSGNLLPDTHTLNLEGGVKVDLADDRLFLVASYFKLRQSNLIIVDPIDPRYSIAVPGQQGKGIDVNLTGQVAKGWQVQASLTRIDYSFPTPFRSGIVVQGQPRDQYGIYTSYRRALGMMASAGLGAGVYGRSSASVNRRGSYYVPAAVQADLNAFLTVGRLDLNLGVRNMFDRRNYGITYSPSFIPRQEPRNWRLTTGYRFQ</sequence>
<dbReference type="InterPro" id="IPR036942">
    <property type="entry name" value="Beta-barrel_TonB_sf"/>
</dbReference>
<keyword evidence="10" id="KW-0732">Signal</keyword>
<name>A0A840FCS8_9SPHN</name>
<dbReference type="Gene3D" id="3.55.50.30">
    <property type="match status" value="1"/>
</dbReference>
<keyword evidence="3 8" id="KW-1134">Transmembrane beta strand</keyword>
<evidence type="ECO:0000256" key="10">
    <source>
        <dbReference type="SAM" id="SignalP"/>
    </source>
</evidence>
<proteinExistence type="inferred from homology"/>
<evidence type="ECO:0000259" key="11">
    <source>
        <dbReference type="Pfam" id="PF00593"/>
    </source>
</evidence>